<gene>
    <name evidence="1" type="ORF">MEDL_8392</name>
</gene>
<dbReference type="OrthoDB" id="10405168at2759"/>
<dbReference type="AlphaFoldDB" id="A0A8S3QE27"/>
<proteinExistence type="predicted"/>
<comment type="caution">
    <text evidence="1">The sequence shown here is derived from an EMBL/GenBank/DDBJ whole genome shotgun (WGS) entry which is preliminary data.</text>
</comment>
<reference evidence="1" key="1">
    <citation type="submission" date="2021-03" db="EMBL/GenBank/DDBJ databases">
        <authorList>
            <person name="Bekaert M."/>
        </authorList>
    </citation>
    <scope>NUCLEOTIDE SEQUENCE</scope>
</reference>
<keyword evidence="2" id="KW-1185">Reference proteome</keyword>
<accession>A0A8S3QE27</accession>
<evidence type="ECO:0000313" key="2">
    <source>
        <dbReference type="Proteomes" id="UP000683360"/>
    </source>
</evidence>
<name>A0A8S3QE27_MYTED</name>
<protein>
    <submittedName>
        <fullName evidence="1">Uncharacterized protein</fullName>
    </submittedName>
</protein>
<dbReference type="EMBL" id="CAJPWZ010000459">
    <property type="protein sequence ID" value="CAG2193458.1"/>
    <property type="molecule type" value="Genomic_DNA"/>
</dbReference>
<sequence length="446" mass="51540">MPTKYKSSGMGNNMQIKNNKGMIIKEADKVSYIEKINSATDLNDSVLVFNCPQQFRQLIAQEVCLNPQTYHCLRVRNNFKQLQFLQTCKYSRTPVPKGEYPIQDKNSGNLNSENCPGDEFQFEPSWSNEQSRCLFRKSFCNEEGQIIYSDENSSRDRRCVCDYTNGYKFTTYPINRNYCVPFEEDCSCYRDIKQEDSYTTGLILGCSKHMPIKVDNNETQADGYHTMTINEEQPNDSIFESDPAHRMGTRVVSAETFPSKPTDENDVNRNKHNAGLSKILVPRGVENEEKCLGSNDSKDIHGAEYTVSPVRDITVMSVECDNSVESYVQHLKLLNRKYEAGATIELFPENAPKEQQEIILRSSRHIFIYITANFTIQKFKQVVDFEYLKRKYFADPINIDRVKLIYDNAGYIPEELKALNSIPFCTDGNSEIYNNRMQYYFVVRKN</sequence>
<organism evidence="1 2">
    <name type="scientific">Mytilus edulis</name>
    <name type="common">Blue mussel</name>
    <dbReference type="NCBI Taxonomy" id="6550"/>
    <lineage>
        <taxon>Eukaryota</taxon>
        <taxon>Metazoa</taxon>
        <taxon>Spiralia</taxon>
        <taxon>Lophotrochozoa</taxon>
        <taxon>Mollusca</taxon>
        <taxon>Bivalvia</taxon>
        <taxon>Autobranchia</taxon>
        <taxon>Pteriomorphia</taxon>
        <taxon>Mytilida</taxon>
        <taxon>Mytiloidea</taxon>
        <taxon>Mytilidae</taxon>
        <taxon>Mytilinae</taxon>
        <taxon>Mytilus</taxon>
    </lineage>
</organism>
<dbReference type="Proteomes" id="UP000683360">
    <property type="component" value="Unassembled WGS sequence"/>
</dbReference>
<evidence type="ECO:0000313" key="1">
    <source>
        <dbReference type="EMBL" id="CAG2193458.1"/>
    </source>
</evidence>